<dbReference type="InterPro" id="IPR052035">
    <property type="entry name" value="ZnF_BED_domain_contain"/>
</dbReference>
<evidence type="ECO:0000256" key="6">
    <source>
        <dbReference type="SAM" id="MobiDB-lite"/>
    </source>
</evidence>
<dbReference type="Proteomes" id="UP001219518">
    <property type="component" value="Unassembled WGS sequence"/>
</dbReference>
<dbReference type="GO" id="GO:0008270">
    <property type="term" value="F:zinc ion binding"/>
    <property type="evidence" value="ECO:0007669"/>
    <property type="project" value="UniProtKB-KW"/>
</dbReference>
<gene>
    <name evidence="7" type="ORF">KUF71_023898</name>
</gene>
<dbReference type="EMBL" id="JAHWGI010000382">
    <property type="protein sequence ID" value="KAK3914497.1"/>
    <property type="molecule type" value="Genomic_DNA"/>
</dbReference>
<protein>
    <submittedName>
        <fullName evidence="7">Zinc finger BED domain-containing protein 6</fullName>
    </submittedName>
</protein>
<evidence type="ECO:0000256" key="5">
    <source>
        <dbReference type="ARBA" id="ARBA00023242"/>
    </source>
</evidence>
<evidence type="ECO:0000256" key="3">
    <source>
        <dbReference type="ARBA" id="ARBA00022771"/>
    </source>
</evidence>
<evidence type="ECO:0000313" key="7">
    <source>
        <dbReference type="EMBL" id="KAK3914497.1"/>
    </source>
</evidence>
<accession>A0AAE1LDU2</accession>
<dbReference type="AlphaFoldDB" id="A0AAE1LDU2"/>
<reference evidence="7" key="2">
    <citation type="journal article" date="2023" name="BMC Genomics">
        <title>Pest status, molecular evolution, and epigenetic factors derived from the genome assembly of Frankliniella fusca, a thysanopteran phytovirus vector.</title>
        <authorList>
            <person name="Catto M.A."/>
            <person name="Labadie P.E."/>
            <person name="Jacobson A.L."/>
            <person name="Kennedy G.G."/>
            <person name="Srinivasan R."/>
            <person name="Hunt B.G."/>
        </authorList>
    </citation>
    <scope>NUCLEOTIDE SEQUENCE</scope>
    <source>
        <strain evidence="7">PL_HMW_Pooled</strain>
    </source>
</reference>
<feature type="non-terminal residue" evidence="7">
    <location>
        <position position="1"/>
    </location>
</feature>
<dbReference type="SUPFAM" id="SSF53098">
    <property type="entry name" value="Ribonuclease H-like"/>
    <property type="match status" value="1"/>
</dbReference>
<evidence type="ECO:0000256" key="4">
    <source>
        <dbReference type="ARBA" id="ARBA00022833"/>
    </source>
</evidence>
<feature type="region of interest" description="Disordered" evidence="6">
    <location>
        <begin position="135"/>
        <end position="157"/>
    </location>
</feature>
<dbReference type="PANTHER" id="PTHR46481">
    <property type="entry name" value="ZINC FINGER BED DOMAIN-CONTAINING PROTEIN 4"/>
    <property type="match status" value="1"/>
</dbReference>
<comment type="subcellular location">
    <subcellularLocation>
        <location evidence="1">Nucleus</location>
    </subcellularLocation>
</comment>
<keyword evidence="5" id="KW-0539">Nucleus</keyword>
<evidence type="ECO:0000313" key="8">
    <source>
        <dbReference type="Proteomes" id="UP001219518"/>
    </source>
</evidence>
<name>A0AAE1LDU2_9NEOP</name>
<organism evidence="7 8">
    <name type="scientific">Frankliniella fusca</name>
    <dbReference type="NCBI Taxonomy" id="407009"/>
    <lineage>
        <taxon>Eukaryota</taxon>
        <taxon>Metazoa</taxon>
        <taxon>Ecdysozoa</taxon>
        <taxon>Arthropoda</taxon>
        <taxon>Hexapoda</taxon>
        <taxon>Insecta</taxon>
        <taxon>Pterygota</taxon>
        <taxon>Neoptera</taxon>
        <taxon>Paraneoptera</taxon>
        <taxon>Thysanoptera</taxon>
        <taxon>Terebrantia</taxon>
        <taxon>Thripoidea</taxon>
        <taxon>Thripidae</taxon>
        <taxon>Frankliniella</taxon>
    </lineage>
</organism>
<evidence type="ECO:0000256" key="1">
    <source>
        <dbReference type="ARBA" id="ARBA00004123"/>
    </source>
</evidence>
<sequence>MAYEELRSKFAVKIAAVQSLTLTADIWTSQAMKSHSGVTCHSPKGNDMISVELCAKPLDTRCTIAHLRTALRDVCTAWGIKDEAIIAFVTDGGASIKGAVRGEFGVLKHVTCFAHLLNGIDQAAIGLHTTTVPSEAGAELREVPDNEEDLDDDGDDIQADGSGSLQDLVIRVKKIVRFVRTSTVTTAELLSLRKEKGTPEHKCLKLMQEVRTRWSSAFEMLERFLQLADDDIFAPAISSLHPELTAVAVETPPESIWSEFDQRVRDSAVDASQDAAGGLPIEFRQYLNRPACSRRENLFVLWDQLKAEYLHVYKVAM</sequence>
<keyword evidence="2" id="KW-0479">Metal-binding</keyword>
<keyword evidence="8" id="KW-1185">Reference proteome</keyword>
<dbReference type="InterPro" id="IPR012337">
    <property type="entry name" value="RNaseH-like_sf"/>
</dbReference>
<evidence type="ECO:0000256" key="2">
    <source>
        <dbReference type="ARBA" id="ARBA00022723"/>
    </source>
</evidence>
<feature type="compositionally biased region" description="Acidic residues" evidence="6">
    <location>
        <begin position="145"/>
        <end position="157"/>
    </location>
</feature>
<dbReference type="GO" id="GO:0005634">
    <property type="term" value="C:nucleus"/>
    <property type="evidence" value="ECO:0007669"/>
    <property type="project" value="UniProtKB-SubCell"/>
</dbReference>
<dbReference type="PANTHER" id="PTHR46481:SF10">
    <property type="entry name" value="ZINC FINGER BED DOMAIN-CONTAINING PROTEIN 39"/>
    <property type="match status" value="1"/>
</dbReference>
<keyword evidence="3" id="KW-0863">Zinc-finger</keyword>
<comment type="caution">
    <text evidence="7">The sequence shown here is derived from an EMBL/GenBank/DDBJ whole genome shotgun (WGS) entry which is preliminary data.</text>
</comment>
<reference evidence="7" key="1">
    <citation type="submission" date="2021-07" db="EMBL/GenBank/DDBJ databases">
        <authorList>
            <person name="Catto M.A."/>
            <person name="Jacobson A."/>
            <person name="Kennedy G."/>
            <person name="Labadie P."/>
            <person name="Hunt B.G."/>
            <person name="Srinivasan R."/>
        </authorList>
    </citation>
    <scope>NUCLEOTIDE SEQUENCE</scope>
    <source>
        <strain evidence="7">PL_HMW_Pooled</strain>
        <tissue evidence="7">Head</tissue>
    </source>
</reference>
<keyword evidence="4" id="KW-0862">Zinc</keyword>
<proteinExistence type="predicted"/>